<gene>
    <name evidence="2" type="ORF">EV102420_21_00060</name>
</gene>
<evidence type="ECO:0000313" key="3">
    <source>
        <dbReference type="Proteomes" id="UP000029462"/>
    </source>
</evidence>
<evidence type="ECO:0000256" key="1">
    <source>
        <dbReference type="SAM" id="SignalP"/>
    </source>
</evidence>
<dbReference type="EMBL" id="BBMZ01000021">
    <property type="protein sequence ID" value="GAL59571.1"/>
    <property type="molecule type" value="Genomic_DNA"/>
</dbReference>
<feature type="signal peptide" evidence="1">
    <location>
        <begin position="1"/>
        <end position="25"/>
    </location>
</feature>
<accession>A0A090V448</accession>
<dbReference type="STRING" id="1115515.EV102420_21_00060"/>
<proteinExistence type="predicted"/>
<keyword evidence="3" id="KW-1185">Reference proteome</keyword>
<reference evidence="2 3" key="1">
    <citation type="submission" date="2014-09" db="EMBL/GenBank/DDBJ databases">
        <title>Whole genome shotgun sequence of Escherichia vulneris NBRC 102420.</title>
        <authorList>
            <person name="Yoshida Y."/>
            <person name="Hosoyama A."/>
            <person name="Tsuchikane K."/>
            <person name="Ohji S."/>
            <person name="Ichikawa N."/>
            <person name="Kimura A."/>
            <person name="Yamazoe A."/>
            <person name="Ezaki T."/>
            <person name="Fujita N."/>
        </authorList>
    </citation>
    <scope>NUCLEOTIDE SEQUENCE [LARGE SCALE GENOMIC DNA]</scope>
    <source>
        <strain evidence="2 3">NBRC 102420</strain>
    </source>
</reference>
<evidence type="ECO:0000313" key="2">
    <source>
        <dbReference type="EMBL" id="GAL59571.1"/>
    </source>
</evidence>
<comment type="caution">
    <text evidence="2">The sequence shown here is derived from an EMBL/GenBank/DDBJ whole genome shotgun (WGS) entry which is preliminary data.</text>
</comment>
<protein>
    <recommendedName>
        <fullName evidence="4">DUF4431 domain-containing protein</fullName>
    </recommendedName>
</protein>
<sequence>MLTLKYKIKGLSGLLLLLISASLYAETVYHYEPESVTIVGKVVEKQFAGPPGYGENASDKKVTVTVPVVILAEPVSVLPSADTEDDDPDNQPEQEVRSMQVFSYQGPVTVCGCAKLEGTLMHQVSADHYTKVLLIVKNAQKIANCQ</sequence>
<evidence type="ECO:0008006" key="4">
    <source>
        <dbReference type="Google" id="ProtNLM"/>
    </source>
</evidence>
<feature type="chain" id="PRO_5001865162" description="DUF4431 domain-containing protein" evidence="1">
    <location>
        <begin position="26"/>
        <end position="146"/>
    </location>
</feature>
<dbReference type="AlphaFoldDB" id="A0A090V448"/>
<dbReference type="Proteomes" id="UP000029462">
    <property type="component" value="Unassembled WGS sequence"/>
</dbReference>
<organism evidence="2 3">
    <name type="scientific">Pseudescherichia vulneris NBRC 102420</name>
    <dbReference type="NCBI Taxonomy" id="1115515"/>
    <lineage>
        <taxon>Bacteria</taxon>
        <taxon>Pseudomonadati</taxon>
        <taxon>Pseudomonadota</taxon>
        <taxon>Gammaproteobacteria</taxon>
        <taxon>Enterobacterales</taxon>
        <taxon>Enterobacteriaceae</taxon>
        <taxon>Pseudescherichia</taxon>
    </lineage>
</organism>
<name>A0A090V448_PSEVU</name>
<dbReference type="OrthoDB" id="6638041at2"/>
<keyword evidence="1" id="KW-0732">Signal</keyword>